<proteinExistence type="inferred from homology"/>
<gene>
    <name evidence="5 9" type="primary">ftsA</name>
    <name evidence="9" type="ORF">AAF454_00880</name>
</gene>
<comment type="subunit">
    <text evidence="5">Self-interacts. Interacts with FtsZ.</text>
</comment>
<dbReference type="GO" id="GO:0051301">
    <property type="term" value="P:cell division"/>
    <property type="evidence" value="ECO:0007669"/>
    <property type="project" value="UniProtKB-KW"/>
</dbReference>
<dbReference type="Pfam" id="PF02491">
    <property type="entry name" value="SHS2_FTSA"/>
    <property type="match status" value="1"/>
</dbReference>
<evidence type="ECO:0000256" key="5">
    <source>
        <dbReference type="HAMAP-Rule" id="MF_02033"/>
    </source>
</evidence>
<evidence type="ECO:0000313" key="10">
    <source>
        <dbReference type="Proteomes" id="UP001398420"/>
    </source>
</evidence>
<comment type="caution">
    <text evidence="9">The sequence shown here is derived from an EMBL/GenBank/DDBJ whole genome shotgun (WGS) entry which is preliminary data.</text>
</comment>
<dbReference type="InterPro" id="IPR050696">
    <property type="entry name" value="FtsA/MreB"/>
</dbReference>
<comment type="subcellular location">
    <subcellularLocation>
        <location evidence="5">Cell membrane</location>
        <topology evidence="5">Peripheral membrane protein</topology>
        <orientation evidence="5">Cytoplasmic side</orientation>
    </subcellularLocation>
    <text evidence="5">Localizes to the Z ring in an FtsZ-dependent manner. Targeted to the membrane through a conserved C-terminal amphipathic helix.</text>
</comment>
<keyword evidence="2 5" id="KW-0132">Cell division</keyword>
<comment type="function">
    <text evidence="5 6">Cell division protein that is involved in the assembly of the Z ring. May serve as a membrane anchor for the Z ring.</text>
</comment>
<dbReference type="InterPro" id="IPR020823">
    <property type="entry name" value="Cell_div_FtsA"/>
</dbReference>
<dbReference type="PANTHER" id="PTHR32432">
    <property type="entry name" value="CELL DIVISION PROTEIN FTSA-RELATED"/>
    <property type="match status" value="1"/>
</dbReference>
<evidence type="ECO:0000313" key="9">
    <source>
        <dbReference type="EMBL" id="MEL5986971.1"/>
    </source>
</evidence>
<dbReference type="CDD" id="cd24048">
    <property type="entry name" value="ASKHA_NBD_FtsA"/>
    <property type="match status" value="1"/>
</dbReference>
<dbReference type="SUPFAM" id="SSF53067">
    <property type="entry name" value="Actin-like ATPase domain"/>
    <property type="match status" value="2"/>
</dbReference>
<sequence length="429" mass="47450">MSQSELFVSLDIGSSSVKCIIGEVVDHTTIHMIGVGKEKSSGIKKGSIVDIDAAGQSIRKAINQAERMLGISVKKVVVGIPANQVALQKVKGVVAISNDNREITDEDLDRVMESAESMVGAHGHTRVELIPEQFIVDNLPEISDPRGMLGIRLEMDATVATSPDTYLHNIVRCVERTGVEIQQIYLQPHVSGYYALTEDEKSRGTLFIDMGADTTTIGVYKDSRFTNVAMIPIGGENITKDLSIILKTSMEQAEKIKKDYGHAFYDTASDHEMFTVPIIGTDSKEQYSQRFISEIIGARVEEIFDLILDELYAQQVEDLPGGVVITGGVAKLEGLQELATEKLQSSVRLYTPTQIGARDPELSGAVSLIRYAYKDSEFYNDYSEEMSIEVPEQEEPRKERKAKEYDDEEAPPKEGIVGKLKRLVNNLIE</sequence>
<feature type="domain" description="SHS2" evidence="8">
    <location>
        <begin position="7"/>
        <end position="195"/>
    </location>
</feature>
<dbReference type="HAMAP" id="MF_02033">
    <property type="entry name" value="FtsA"/>
    <property type="match status" value="1"/>
</dbReference>
<dbReference type="PIRSF" id="PIRSF003101">
    <property type="entry name" value="FtsA"/>
    <property type="match status" value="1"/>
</dbReference>
<dbReference type="Pfam" id="PF14450">
    <property type="entry name" value="FtsA"/>
    <property type="match status" value="1"/>
</dbReference>
<dbReference type="InterPro" id="IPR043129">
    <property type="entry name" value="ATPase_NBD"/>
</dbReference>
<feature type="compositionally biased region" description="Basic and acidic residues" evidence="7">
    <location>
        <begin position="394"/>
        <end position="404"/>
    </location>
</feature>
<keyword evidence="3 5" id="KW-0472">Membrane</keyword>
<evidence type="ECO:0000256" key="2">
    <source>
        <dbReference type="ARBA" id="ARBA00022618"/>
    </source>
</evidence>
<evidence type="ECO:0000259" key="8">
    <source>
        <dbReference type="SMART" id="SM00842"/>
    </source>
</evidence>
<evidence type="ECO:0000256" key="7">
    <source>
        <dbReference type="SAM" id="MobiDB-lite"/>
    </source>
</evidence>
<dbReference type="Proteomes" id="UP001398420">
    <property type="component" value="Unassembled WGS sequence"/>
</dbReference>
<reference evidence="9 10" key="1">
    <citation type="submission" date="2024-04" db="EMBL/GenBank/DDBJ databases">
        <authorList>
            <person name="Wu Y.S."/>
            <person name="Zhang L."/>
        </authorList>
    </citation>
    <scope>NUCLEOTIDE SEQUENCE [LARGE SCALE GENOMIC DNA]</scope>
    <source>
        <strain evidence="9 10">KG-01</strain>
    </source>
</reference>
<dbReference type="NCBIfam" id="TIGR01174">
    <property type="entry name" value="ftsA"/>
    <property type="match status" value="1"/>
</dbReference>
<comment type="similarity">
    <text evidence="5 6">Belongs to the FtsA/MreB family.</text>
</comment>
<accession>A0ABU9LHG7</accession>
<evidence type="ECO:0000256" key="4">
    <source>
        <dbReference type="ARBA" id="ARBA00023306"/>
    </source>
</evidence>
<evidence type="ECO:0000256" key="6">
    <source>
        <dbReference type="PIRNR" id="PIRNR003101"/>
    </source>
</evidence>
<keyword evidence="1 5" id="KW-1003">Cell membrane</keyword>
<organism evidence="9 10">
    <name type="scientific">Kurthia gibsonii</name>
    <dbReference type="NCBI Taxonomy" id="33946"/>
    <lineage>
        <taxon>Bacteria</taxon>
        <taxon>Bacillati</taxon>
        <taxon>Bacillota</taxon>
        <taxon>Bacilli</taxon>
        <taxon>Bacillales</taxon>
        <taxon>Caryophanaceae</taxon>
        <taxon>Kurthia</taxon>
    </lineage>
</organism>
<dbReference type="PANTHER" id="PTHR32432:SF4">
    <property type="entry name" value="CELL DIVISION PROTEIN FTSA"/>
    <property type="match status" value="1"/>
</dbReference>
<dbReference type="SMART" id="SM00842">
    <property type="entry name" value="FtsA"/>
    <property type="match status" value="1"/>
</dbReference>
<keyword evidence="4 5" id="KW-0131">Cell cycle</keyword>
<feature type="region of interest" description="Disordered" evidence="7">
    <location>
        <begin position="385"/>
        <end position="416"/>
    </location>
</feature>
<dbReference type="Gene3D" id="3.30.420.40">
    <property type="match status" value="2"/>
</dbReference>
<evidence type="ECO:0000256" key="3">
    <source>
        <dbReference type="ARBA" id="ARBA00023136"/>
    </source>
</evidence>
<evidence type="ECO:0000256" key="1">
    <source>
        <dbReference type="ARBA" id="ARBA00022475"/>
    </source>
</evidence>
<protein>
    <recommendedName>
        <fullName evidence="5 6">Cell division protein FtsA</fullName>
    </recommendedName>
</protein>
<dbReference type="RefSeq" id="WP_068455077.1">
    <property type="nucleotide sequence ID" value="NZ_CP147847.1"/>
</dbReference>
<dbReference type="EMBL" id="JBCEWA010000001">
    <property type="protein sequence ID" value="MEL5986971.1"/>
    <property type="molecule type" value="Genomic_DNA"/>
</dbReference>
<dbReference type="InterPro" id="IPR003494">
    <property type="entry name" value="SHS2_FtsA"/>
</dbReference>
<name>A0ABU9LHG7_9BACL</name>
<keyword evidence="10" id="KW-1185">Reference proteome</keyword>